<evidence type="ECO:0000256" key="3">
    <source>
        <dbReference type="ARBA" id="ARBA00022801"/>
    </source>
</evidence>
<dbReference type="EMBL" id="BAAARE010000002">
    <property type="protein sequence ID" value="GAA2471228.1"/>
    <property type="molecule type" value="Genomic_DNA"/>
</dbReference>
<evidence type="ECO:0000256" key="4">
    <source>
        <dbReference type="ARBA" id="ARBA00023295"/>
    </source>
</evidence>
<evidence type="ECO:0000256" key="1">
    <source>
        <dbReference type="ARBA" id="ARBA00009792"/>
    </source>
</evidence>
<comment type="similarity">
    <text evidence="1">Belongs to the glycosyl hydrolase 38 family.</text>
</comment>
<keyword evidence="2" id="KW-0479">Metal-binding</keyword>
<dbReference type="Gene3D" id="3.20.110.10">
    <property type="entry name" value="Glycoside hydrolase 38, N terminal domain"/>
    <property type="match status" value="1"/>
</dbReference>
<dbReference type="InterPro" id="IPR015341">
    <property type="entry name" value="Glyco_hydro_38_cen"/>
</dbReference>
<dbReference type="Proteomes" id="UP001500730">
    <property type="component" value="Unassembled WGS sequence"/>
</dbReference>
<feature type="region of interest" description="Disordered" evidence="5">
    <location>
        <begin position="568"/>
        <end position="654"/>
    </location>
</feature>
<feature type="compositionally biased region" description="Acidic residues" evidence="5">
    <location>
        <begin position="849"/>
        <end position="866"/>
    </location>
</feature>
<proteinExistence type="inferred from homology"/>
<feature type="domain" description="Glycoside hydrolase family 38 central" evidence="6">
    <location>
        <begin position="317"/>
        <end position="387"/>
    </location>
</feature>
<keyword evidence="3" id="KW-0378">Hydrolase</keyword>
<dbReference type="InterPro" id="IPR037094">
    <property type="entry name" value="Glyco_hydro_38_cen_sf"/>
</dbReference>
<accession>A0ABP5Y029</accession>
<evidence type="ECO:0000313" key="7">
    <source>
        <dbReference type="EMBL" id="GAA2471228.1"/>
    </source>
</evidence>
<evidence type="ECO:0000256" key="2">
    <source>
        <dbReference type="ARBA" id="ARBA00022723"/>
    </source>
</evidence>
<protein>
    <recommendedName>
        <fullName evidence="6">Glycoside hydrolase family 38 central domain-containing protein</fullName>
    </recommendedName>
</protein>
<gene>
    <name evidence="7" type="ORF">GCM10009858_05730</name>
</gene>
<feature type="compositionally biased region" description="Low complexity" evidence="5">
    <location>
        <begin position="573"/>
        <end position="635"/>
    </location>
</feature>
<reference evidence="8" key="1">
    <citation type="journal article" date="2019" name="Int. J. Syst. Evol. Microbiol.">
        <title>The Global Catalogue of Microorganisms (GCM) 10K type strain sequencing project: providing services to taxonomists for standard genome sequencing and annotation.</title>
        <authorList>
            <consortium name="The Broad Institute Genomics Platform"/>
            <consortium name="The Broad Institute Genome Sequencing Center for Infectious Disease"/>
            <person name="Wu L."/>
            <person name="Ma J."/>
        </authorList>
    </citation>
    <scope>NUCLEOTIDE SEQUENCE [LARGE SCALE GENOMIC DNA]</scope>
    <source>
        <strain evidence="8">JCM 16259</strain>
    </source>
</reference>
<dbReference type="PANTHER" id="PTHR46017">
    <property type="entry name" value="ALPHA-MANNOSIDASE 2C1"/>
    <property type="match status" value="1"/>
</dbReference>
<dbReference type="InterPro" id="IPR000602">
    <property type="entry name" value="Glyco_hydro_38_N"/>
</dbReference>
<keyword evidence="4" id="KW-0326">Glycosidase</keyword>
<dbReference type="InterPro" id="IPR028995">
    <property type="entry name" value="Glyco_hydro_57/38_cen_sf"/>
</dbReference>
<comment type="caution">
    <text evidence="7">The sequence shown here is derived from an EMBL/GenBank/DDBJ whole genome shotgun (WGS) entry which is preliminary data.</text>
</comment>
<dbReference type="InterPro" id="IPR011330">
    <property type="entry name" value="Glyco_hydro/deAcase_b/a-brl"/>
</dbReference>
<dbReference type="SMART" id="SM00872">
    <property type="entry name" value="Alpha-mann_mid"/>
    <property type="match status" value="1"/>
</dbReference>
<feature type="region of interest" description="Disordered" evidence="5">
    <location>
        <begin position="849"/>
        <end position="882"/>
    </location>
</feature>
<dbReference type="PANTHER" id="PTHR46017:SF2">
    <property type="entry name" value="MANNOSYLGLYCERATE HYDROLASE"/>
    <property type="match status" value="1"/>
</dbReference>
<evidence type="ECO:0000259" key="6">
    <source>
        <dbReference type="SMART" id="SM00872"/>
    </source>
</evidence>
<dbReference type="SUPFAM" id="SSF74650">
    <property type="entry name" value="Galactose mutarotase-like"/>
    <property type="match status" value="2"/>
</dbReference>
<dbReference type="SUPFAM" id="SSF88713">
    <property type="entry name" value="Glycoside hydrolase/deacetylase"/>
    <property type="match status" value="1"/>
</dbReference>
<dbReference type="SUPFAM" id="SSF88688">
    <property type="entry name" value="Families 57/38 glycoside transferase middle domain"/>
    <property type="match status" value="1"/>
</dbReference>
<keyword evidence="8" id="KW-1185">Reference proteome</keyword>
<dbReference type="InterPro" id="IPR027291">
    <property type="entry name" value="Glyco_hydro_38_N_sf"/>
</dbReference>
<evidence type="ECO:0000313" key="8">
    <source>
        <dbReference type="Proteomes" id="UP001500730"/>
    </source>
</evidence>
<dbReference type="InterPro" id="IPR011013">
    <property type="entry name" value="Gal_mutarotase_sf_dom"/>
</dbReference>
<dbReference type="RefSeq" id="WP_344252762.1">
    <property type="nucleotide sequence ID" value="NZ_BAAARE010000002.1"/>
</dbReference>
<feature type="region of interest" description="Disordered" evidence="5">
    <location>
        <begin position="1020"/>
        <end position="1041"/>
    </location>
</feature>
<evidence type="ECO:0000256" key="5">
    <source>
        <dbReference type="SAM" id="MobiDB-lite"/>
    </source>
</evidence>
<dbReference type="Gene3D" id="1.20.1270.50">
    <property type="entry name" value="Glycoside hydrolase family 38, central domain"/>
    <property type="match status" value="1"/>
</dbReference>
<name>A0ABP5Y029_9MICO</name>
<sequence>MTATVWLVPHTHWDREWYEPFQRFRLRLVDLMDDVVARAEREPDFRFTMDGQMAAVDDYLEVRPEQTEAVRALVARGQLAIGPWRVLMDEFLCSGETMIRNLEMGWADASRLGPVMPIGYLPDMFGHCAQMPQLLRHVGIEQAVVYRGVPAEVDSHEFWWRSPDGIGIRTEFLVNSYGNAADVFGSGAAAERLAARLATQSQAYAGDFLAMYGTDHAAPLPSLMTEVAELNEAANGLAEATGHGTAGATTSGLADTTVSGNADPTVSGNADPTVSGPRIRVATLTDYLAEPRHPREAMLVVDGELRSHGRANILPGVLSARWQLKEAMARTERLLTRYAEPFAALHLQALPAHYLAMAWRRVIDSSCHDSVTGCGVDETAVQVLARLQEGEHAAQAVRDRALASAEAMSPAGAVVLANPLAAQRDDVIELTLPVPEPWVGVGFELPDGRVVPAQEISRPPVELAREMVAAPDLPRLMHRVHDRELFGLQMSRIEVDGEALRLTFHLADHGDPDFDAIAAEAQLRSAATESGPDAVWDVVTADEPRRRLAAAIPVPALGWSAVRVADLTPAPPTETTTTEASARTEPTATPAEPAVTPSEPSATTATTATTEPTVTPAKSAATTATTAQTAPTTSAEPKVTTQPASGGRSRGIRQGERALDNGLVQVRVADDGTLTVSADGITLRGVGRLVDGGDPGDSYNYAPPAHDVLVSEPTEVTVTALGSEGPVVGALRVDRRYELPVTSDLAGRSDRTESTAVAMHVELRAGEPFVRLRLDWQNLTRDHRLRLHVPTAEPAAVSHAQGQLAVVERGRTAEAGPVGEHPLPTFPAERFVDAGGVAVLLGRTVEYEVVDAGEDDGEDDGDDDGDREGGRAGGGDEPGGTELAVTVLRSIGYLSRNVHPYRSEPAGPQLPTPDAQALGPCHVSLAVMPHQGSWAEARVAEAAEAYLHPVVVTRGSGPSDRPLRSVEGLSLHGDGVELVSLRRRADADTAVEVRVVNMSDRPTVAVLGSDTLPVTAAQSVDGLGRPHESGAGATDSAGPLEVADGRARLPLRPWEIAAVKVEIAAPLRPPTAD</sequence>
<organism evidence="7 8">
    <name type="scientific">Terrabacter carboxydivorans</name>
    <dbReference type="NCBI Taxonomy" id="619730"/>
    <lineage>
        <taxon>Bacteria</taxon>
        <taxon>Bacillati</taxon>
        <taxon>Actinomycetota</taxon>
        <taxon>Actinomycetes</taxon>
        <taxon>Micrococcales</taxon>
        <taxon>Intrasporangiaceae</taxon>
        <taxon>Terrabacter</taxon>
    </lineage>
</organism>
<dbReference type="Pfam" id="PF01074">
    <property type="entry name" value="Glyco_hydro_38N"/>
    <property type="match status" value="1"/>
</dbReference>
<dbReference type="Gene3D" id="2.70.98.30">
    <property type="entry name" value="Golgi alpha-mannosidase II, domain 4"/>
    <property type="match status" value="1"/>
</dbReference>